<feature type="compositionally biased region" description="Low complexity" evidence="1">
    <location>
        <begin position="15"/>
        <end position="29"/>
    </location>
</feature>
<dbReference type="Proteomes" id="UP000002729">
    <property type="component" value="Unassembled WGS sequence"/>
</dbReference>
<feature type="compositionally biased region" description="Basic and acidic residues" evidence="1">
    <location>
        <begin position="30"/>
        <end position="41"/>
    </location>
</feature>
<dbReference type="InParanoid" id="F0YME2"/>
<dbReference type="GeneID" id="20226440"/>
<gene>
    <name evidence="2" type="ORF">AURANDRAFT_67788</name>
</gene>
<evidence type="ECO:0000256" key="1">
    <source>
        <dbReference type="SAM" id="MobiDB-lite"/>
    </source>
</evidence>
<protein>
    <submittedName>
        <fullName evidence="2">Expressed protein</fullName>
    </submittedName>
</protein>
<evidence type="ECO:0000313" key="3">
    <source>
        <dbReference type="Proteomes" id="UP000002729"/>
    </source>
</evidence>
<dbReference type="AlphaFoldDB" id="F0YME2"/>
<evidence type="ECO:0000313" key="2">
    <source>
        <dbReference type="EMBL" id="EGB03718.1"/>
    </source>
</evidence>
<dbReference type="RefSeq" id="XP_009041573.1">
    <property type="nucleotide sequence ID" value="XM_009043325.1"/>
</dbReference>
<sequence>MIAFRAAAARRSAAAAGHAAGPAASGGSEEAARDTARPRTEDLEDGVPLPLRAHGLEALRALAAASANTAERRVQKKNIQFDAARSSWQHLFDPSKSDSLLARGYAAKGGTGADYGRYWITAAGLEYLAAVDRAHVADADADEDLDLVDAAAADDDDHGDAPAPAAAPARVHAARAARLSKELGTARRSASSARASMAASTSSSHVWKVARRNAKTVAACDG</sequence>
<proteinExistence type="predicted"/>
<keyword evidence="3" id="KW-1185">Reference proteome</keyword>
<feature type="region of interest" description="Disordered" evidence="1">
    <location>
        <begin position="15"/>
        <end position="48"/>
    </location>
</feature>
<dbReference type="EMBL" id="GL833163">
    <property type="protein sequence ID" value="EGB03718.1"/>
    <property type="molecule type" value="Genomic_DNA"/>
</dbReference>
<reference evidence="2 3" key="1">
    <citation type="journal article" date="2011" name="Proc. Natl. Acad. Sci. U.S.A.">
        <title>Niche of harmful alga Aureococcus anophagefferens revealed through ecogenomics.</title>
        <authorList>
            <person name="Gobler C.J."/>
            <person name="Berry D.L."/>
            <person name="Dyhrman S.T."/>
            <person name="Wilhelm S.W."/>
            <person name="Salamov A."/>
            <person name="Lobanov A.V."/>
            <person name="Zhang Y."/>
            <person name="Collier J.L."/>
            <person name="Wurch L.L."/>
            <person name="Kustka A.B."/>
            <person name="Dill B.D."/>
            <person name="Shah M."/>
            <person name="VerBerkmoes N.C."/>
            <person name="Kuo A."/>
            <person name="Terry A."/>
            <person name="Pangilinan J."/>
            <person name="Lindquist E.A."/>
            <person name="Lucas S."/>
            <person name="Paulsen I.T."/>
            <person name="Hattenrath-Lehmann T.K."/>
            <person name="Talmage S.C."/>
            <person name="Walker E.A."/>
            <person name="Koch F."/>
            <person name="Burson A.M."/>
            <person name="Marcoval M.A."/>
            <person name="Tang Y.Z."/>
            <person name="Lecleir G.R."/>
            <person name="Coyne K.J."/>
            <person name="Berg G.M."/>
            <person name="Bertrand E.M."/>
            <person name="Saito M.A."/>
            <person name="Gladyshev V.N."/>
            <person name="Grigoriev I.V."/>
        </authorList>
    </citation>
    <scope>NUCLEOTIDE SEQUENCE [LARGE SCALE GENOMIC DNA]</scope>
    <source>
        <strain evidence="3">CCMP 1984</strain>
    </source>
</reference>
<name>F0YME2_AURAN</name>
<accession>F0YME2</accession>
<organism evidence="3">
    <name type="scientific">Aureococcus anophagefferens</name>
    <name type="common">Harmful bloom alga</name>
    <dbReference type="NCBI Taxonomy" id="44056"/>
    <lineage>
        <taxon>Eukaryota</taxon>
        <taxon>Sar</taxon>
        <taxon>Stramenopiles</taxon>
        <taxon>Ochrophyta</taxon>
        <taxon>Pelagophyceae</taxon>
        <taxon>Pelagomonadales</taxon>
        <taxon>Pelagomonadaceae</taxon>
        <taxon>Aureococcus</taxon>
    </lineage>
</organism>
<dbReference type="KEGG" id="aaf:AURANDRAFT_67788"/>